<dbReference type="OrthoDB" id="551431at2759"/>
<name>A0A9Q0K819_9MAGN</name>
<gene>
    <name evidence="2" type="ORF">NE237_017436</name>
</gene>
<dbReference type="InterPro" id="IPR040044">
    <property type="entry name" value="SRR1L"/>
</dbReference>
<dbReference type="GO" id="GO:0005737">
    <property type="term" value="C:cytoplasm"/>
    <property type="evidence" value="ECO:0007669"/>
    <property type="project" value="TreeGrafter"/>
</dbReference>
<accession>A0A9Q0K819</accession>
<reference evidence="2" key="1">
    <citation type="journal article" date="2023" name="Plant J.">
        <title>The genome of the king protea, Protea cynaroides.</title>
        <authorList>
            <person name="Chang J."/>
            <person name="Duong T.A."/>
            <person name="Schoeman C."/>
            <person name="Ma X."/>
            <person name="Roodt D."/>
            <person name="Barker N."/>
            <person name="Li Z."/>
            <person name="Van de Peer Y."/>
            <person name="Mizrachi E."/>
        </authorList>
    </citation>
    <scope>NUCLEOTIDE SEQUENCE</scope>
    <source>
        <tissue evidence="2">Young leaves</tissue>
    </source>
</reference>
<dbReference type="Proteomes" id="UP001141806">
    <property type="component" value="Unassembled WGS sequence"/>
</dbReference>
<dbReference type="AlphaFoldDB" id="A0A9Q0K819"/>
<proteinExistence type="predicted"/>
<organism evidence="2 3">
    <name type="scientific">Protea cynaroides</name>
    <dbReference type="NCBI Taxonomy" id="273540"/>
    <lineage>
        <taxon>Eukaryota</taxon>
        <taxon>Viridiplantae</taxon>
        <taxon>Streptophyta</taxon>
        <taxon>Embryophyta</taxon>
        <taxon>Tracheophyta</taxon>
        <taxon>Spermatophyta</taxon>
        <taxon>Magnoliopsida</taxon>
        <taxon>Proteales</taxon>
        <taxon>Proteaceae</taxon>
        <taxon>Protea</taxon>
    </lineage>
</organism>
<comment type="caution">
    <text evidence="2">The sequence shown here is derived from an EMBL/GenBank/DDBJ whole genome shotgun (WGS) entry which is preliminary data.</text>
</comment>
<dbReference type="Pfam" id="PF07985">
    <property type="entry name" value="SRR1"/>
    <property type="match status" value="1"/>
</dbReference>
<feature type="domain" description="SRR1-like" evidence="1">
    <location>
        <begin position="35"/>
        <end position="228"/>
    </location>
</feature>
<sequence>MDIAIKVLESSKLYQKVHDQWQNNPIFKNNIDRVLGSNSKMLMVIYALGSIESSYRSRFQLALAILLKRDFSDWIGNIEAYDPIISDTDAKVIQDTTQHKVMEALGCNVLSVNEECKRQIEKPTLFYMPYGLNEHKGDLLETNWCPSRLNQMILLTVGFKHLMGIWRDLDDNPTETTFFRRRPHHTKEYYLIRERVDYIEAIQKHTVEFAMTKKYQDYENPLNHFSCHFFNLDQQLDMASLMPGTLSLSLSLSLSLMYTHAHILVVLLY</sequence>
<evidence type="ECO:0000313" key="2">
    <source>
        <dbReference type="EMBL" id="KAJ4965587.1"/>
    </source>
</evidence>
<evidence type="ECO:0000259" key="1">
    <source>
        <dbReference type="Pfam" id="PF07985"/>
    </source>
</evidence>
<protein>
    <recommendedName>
        <fullName evidence="1">SRR1-like domain-containing protein</fullName>
    </recommendedName>
</protein>
<dbReference type="GO" id="GO:0005634">
    <property type="term" value="C:nucleus"/>
    <property type="evidence" value="ECO:0007669"/>
    <property type="project" value="TreeGrafter"/>
</dbReference>
<keyword evidence="3" id="KW-1185">Reference proteome</keyword>
<dbReference type="InterPro" id="IPR012942">
    <property type="entry name" value="SRR1-like"/>
</dbReference>
<dbReference type="EMBL" id="JAMYWD010000007">
    <property type="protein sequence ID" value="KAJ4965587.1"/>
    <property type="molecule type" value="Genomic_DNA"/>
</dbReference>
<evidence type="ECO:0000313" key="3">
    <source>
        <dbReference type="Proteomes" id="UP001141806"/>
    </source>
</evidence>
<dbReference type="PANTHER" id="PTHR28626">
    <property type="entry name" value="SRR1-LIKE PROTEIN"/>
    <property type="match status" value="1"/>
</dbReference>
<dbReference type="PANTHER" id="PTHR28626:SF4">
    <property type="entry name" value="PROTEIN SENSITIVITY TO RED LIGHT REDUCED 1-LIKE"/>
    <property type="match status" value="1"/>
</dbReference>